<protein>
    <submittedName>
        <fullName evidence="1">Uncharacterized protein</fullName>
    </submittedName>
</protein>
<dbReference type="Proteomes" id="UP001519460">
    <property type="component" value="Unassembled WGS sequence"/>
</dbReference>
<evidence type="ECO:0000313" key="2">
    <source>
        <dbReference type="Proteomes" id="UP001519460"/>
    </source>
</evidence>
<accession>A0ABD0MAJ9</accession>
<comment type="caution">
    <text evidence="1">The sequence shown here is derived from an EMBL/GenBank/DDBJ whole genome shotgun (WGS) entry which is preliminary data.</text>
</comment>
<dbReference type="AlphaFoldDB" id="A0ABD0MAJ9"/>
<gene>
    <name evidence="1" type="ORF">BaRGS_00000015</name>
</gene>
<name>A0ABD0MAJ9_9CAEN</name>
<reference evidence="1 2" key="1">
    <citation type="journal article" date="2023" name="Sci. Data">
        <title>Genome assembly of the Korean intertidal mud-creeper Batillaria attramentaria.</title>
        <authorList>
            <person name="Patra A.K."/>
            <person name="Ho P.T."/>
            <person name="Jun S."/>
            <person name="Lee S.J."/>
            <person name="Kim Y."/>
            <person name="Won Y.J."/>
        </authorList>
    </citation>
    <scope>NUCLEOTIDE SEQUENCE [LARGE SCALE GENOMIC DNA]</scope>
    <source>
        <strain evidence="1">Wonlab-2016</strain>
    </source>
</reference>
<feature type="non-terminal residue" evidence="1">
    <location>
        <position position="1"/>
    </location>
</feature>
<dbReference type="EMBL" id="JACVVK020000001">
    <property type="protein sequence ID" value="KAK7508449.1"/>
    <property type="molecule type" value="Genomic_DNA"/>
</dbReference>
<proteinExistence type="predicted"/>
<evidence type="ECO:0000313" key="1">
    <source>
        <dbReference type="EMBL" id="KAK7508449.1"/>
    </source>
</evidence>
<keyword evidence="2" id="KW-1185">Reference proteome</keyword>
<organism evidence="1 2">
    <name type="scientific">Batillaria attramentaria</name>
    <dbReference type="NCBI Taxonomy" id="370345"/>
    <lineage>
        <taxon>Eukaryota</taxon>
        <taxon>Metazoa</taxon>
        <taxon>Spiralia</taxon>
        <taxon>Lophotrochozoa</taxon>
        <taxon>Mollusca</taxon>
        <taxon>Gastropoda</taxon>
        <taxon>Caenogastropoda</taxon>
        <taxon>Sorbeoconcha</taxon>
        <taxon>Cerithioidea</taxon>
        <taxon>Batillariidae</taxon>
        <taxon>Batillaria</taxon>
    </lineage>
</organism>
<sequence length="300" mass="33877">HYLCEVVGDPHILAYEGAVGNLHWPCRYRLTRIVTPLDRGSEASHCSFEVFAINWISDKGRYYVKAVEIALAIGDFWQQVFTQHDVVKFDVGPDGFIDTENHLAPWGTPPDPFVWNLIQIQCSFDLDENIAILDVPQCDVKIKFRPYNPADEPGAQLRVPGSAHHCVERHLYKVTTTNSTSIARNYFSTQIKALTRPAAGQLIHNEGHCNESVRLFNNLCDSLLERIGAINACHRILKRKKTVRSLGSDNALKAFNLCLQAYCDCDADAWDQLKDMFNDIANRNIPHGVKNSVKKRCGNE</sequence>